<feature type="transmembrane region" description="Helical" evidence="1">
    <location>
        <begin position="130"/>
        <end position="152"/>
    </location>
</feature>
<evidence type="ECO:0000313" key="2">
    <source>
        <dbReference type="Proteomes" id="UP000046395"/>
    </source>
</evidence>
<keyword evidence="1" id="KW-0812">Transmembrane</keyword>
<dbReference type="AlphaFoldDB" id="A0A5S6QR09"/>
<reference evidence="3" key="1">
    <citation type="submission" date="2019-12" db="UniProtKB">
        <authorList>
            <consortium name="WormBaseParasite"/>
        </authorList>
    </citation>
    <scope>IDENTIFICATION</scope>
</reference>
<evidence type="ECO:0000313" key="3">
    <source>
        <dbReference type="WBParaSite" id="TMUE_2000009665.1"/>
    </source>
</evidence>
<organism evidence="2 3">
    <name type="scientific">Trichuris muris</name>
    <name type="common">Mouse whipworm</name>
    <dbReference type="NCBI Taxonomy" id="70415"/>
    <lineage>
        <taxon>Eukaryota</taxon>
        <taxon>Metazoa</taxon>
        <taxon>Ecdysozoa</taxon>
        <taxon>Nematoda</taxon>
        <taxon>Enoplea</taxon>
        <taxon>Dorylaimia</taxon>
        <taxon>Trichinellida</taxon>
        <taxon>Trichuridae</taxon>
        <taxon>Trichuris</taxon>
    </lineage>
</organism>
<dbReference type="Proteomes" id="UP000046395">
    <property type="component" value="Unassembled WGS sequence"/>
</dbReference>
<evidence type="ECO:0000256" key="1">
    <source>
        <dbReference type="SAM" id="Phobius"/>
    </source>
</evidence>
<name>A0A5S6QR09_TRIMR</name>
<keyword evidence="2" id="KW-1185">Reference proteome</keyword>
<proteinExistence type="predicted"/>
<dbReference type="WBParaSite" id="TMUE_2000009665.1">
    <property type="protein sequence ID" value="TMUE_2000009665.1"/>
    <property type="gene ID" value="WBGene00300677"/>
</dbReference>
<keyword evidence="1" id="KW-0472">Membrane</keyword>
<protein>
    <submittedName>
        <fullName evidence="3">Uncharacterized protein</fullName>
    </submittedName>
</protein>
<sequence length="167" mass="18137">MANAVGKRPSPLSERTVSKGLLEVGRRRLLGNLVINLPLSAYFAEPKSSGLALSKGTGGRDVSVGQDEESRYVALGSNDDDLAFTTAPFGNFNGHVKVSEPGLLCLDAAGIPSVSFANSWQFWRYRMADLHYSVVLYFEAECFGAALLVAVIPQLMPNLRRRESCRA</sequence>
<accession>A0A5S6QR09</accession>
<keyword evidence="1" id="KW-1133">Transmembrane helix</keyword>